<feature type="domain" description="RING-type" evidence="15">
    <location>
        <begin position="288"/>
        <end position="329"/>
    </location>
</feature>
<organism evidence="16 17">
    <name type="scientific">Populus tomentosa</name>
    <name type="common">Chinese white poplar</name>
    <dbReference type="NCBI Taxonomy" id="118781"/>
    <lineage>
        <taxon>Eukaryota</taxon>
        <taxon>Viridiplantae</taxon>
        <taxon>Streptophyta</taxon>
        <taxon>Embryophyta</taxon>
        <taxon>Tracheophyta</taxon>
        <taxon>Spermatophyta</taxon>
        <taxon>Magnoliopsida</taxon>
        <taxon>eudicotyledons</taxon>
        <taxon>Gunneridae</taxon>
        <taxon>Pentapetalae</taxon>
        <taxon>rosids</taxon>
        <taxon>fabids</taxon>
        <taxon>Malpighiales</taxon>
        <taxon>Salicaceae</taxon>
        <taxon>Saliceae</taxon>
        <taxon>Populus</taxon>
    </lineage>
</organism>
<feature type="transmembrane region" description="Helical" evidence="14">
    <location>
        <begin position="98"/>
        <end position="118"/>
    </location>
</feature>
<feature type="compositionally biased region" description="Acidic residues" evidence="13">
    <location>
        <begin position="138"/>
        <end position="151"/>
    </location>
</feature>
<dbReference type="FunFam" id="3.30.40.10:FF:000391">
    <property type="entry name" value="E3 ubiquitin protein ligase RIE1"/>
    <property type="match status" value="1"/>
</dbReference>
<evidence type="ECO:0000256" key="4">
    <source>
        <dbReference type="ARBA" id="ARBA00022679"/>
    </source>
</evidence>
<dbReference type="PANTHER" id="PTHR45977:SF11">
    <property type="entry name" value="E3 UBIQUITIN PROTEIN LIGASE RIE1"/>
    <property type="match status" value="1"/>
</dbReference>
<evidence type="ECO:0000256" key="6">
    <source>
        <dbReference type="ARBA" id="ARBA00022723"/>
    </source>
</evidence>
<dbReference type="GO" id="GO:0016020">
    <property type="term" value="C:membrane"/>
    <property type="evidence" value="ECO:0007669"/>
    <property type="project" value="UniProtKB-SubCell"/>
</dbReference>
<dbReference type="PROSITE" id="PS50089">
    <property type="entry name" value="ZF_RING_2"/>
    <property type="match status" value="1"/>
</dbReference>
<name>A0A8X7ZA45_POPTO</name>
<feature type="region of interest" description="Disordered" evidence="13">
    <location>
        <begin position="1"/>
        <end position="26"/>
    </location>
</feature>
<evidence type="ECO:0000256" key="3">
    <source>
        <dbReference type="ARBA" id="ARBA00012483"/>
    </source>
</evidence>
<dbReference type="InterPro" id="IPR001841">
    <property type="entry name" value="Znf_RING"/>
</dbReference>
<evidence type="ECO:0000256" key="2">
    <source>
        <dbReference type="ARBA" id="ARBA00004141"/>
    </source>
</evidence>
<keyword evidence="10 14" id="KW-1133">Transmembrane helix</keyword>
<keyword evidence="9" id="KW-0862">Zinc</keyword>
<evidence type="ECO:0000259" key="15">
    <source>
        <dbReference type="PROSITE" id="PS50089"/>
    </source>
</evidence>
<evidence type="ECO:0000256" key="5">
    <source>
        <dbReference type="ARBA" id="ARBA00022692"/>
    </source>
</evidence>
<sequence length="339" mass="37817">MPTENEPHAPLLRPRQDPPTSPTSHQTTLSALLGRATGRRGPSMLVRETAARELDERRADWGYSKPVVSLDMMWNAAFVVVSVTMLLVTVKERPNTPIRIWICGYALQCLVHVVLVWLEYRRRNTRRERDIESQQQSTEEENVPESDDEDDRASFISPRSSAALQLGLVPQLTFSGGDVLLQSAPRLYWLAVVFLAFDVFFAIFCVVLACLIGIALCCCLPCIIAILYAVAGQEGASEADLIMLPKYKFQMIRNEEKPSIEAGKMVPVETSSGFLGTERILLPEDAECCICLSPYEDGAELHALPCNHHFHATCIVKWLKMNATCPLCKLNILKGNEQA</sequence>
<gene>
    <name evidence="16" type="ORF">POTOM_030038</name>
</gene>
<keyword evidence="11 14" id="KW-0472">Membrane</keyword>
<dbReference type="OrthoDB" id="8062037at2759"/>
<keyword evidence="4" id="KW-0808">Transferase</keyword>
<dbReference type="EC" id="2.3.2.27" evidence="3"/>
<dbReference type="GO" id="GO:0000325">
    <property type="term" value="C:plant-type vacuole"/>
    <property type="evidence" value="ECO:0007669"/>
    <property type="project" value="TreeGrafter"/>
</dbReference>
<evidence type="ECO:0000256" key="8">
    <source>
        <dbReference type="ARBA" id="ARBA00022786"/>
    </source>
</evidence>
<keyword evidence="7 12" id="KW-0863">Zinc-finger</keyword>
<evidence type="ECO:0000256" key="13">
    <source>
        <dbReference type="SAM" id="MobiDB-lite"/>
    </source>
</evidence>
<comment type="catalytic activity">
    <reaction evidence="1">
        <text>S-ubiquitinyl-[E2 ubiquitin-conjugating enzyme]-L-cysteine + [acceptor protein]-L-lysine = [E2 ubiquitin-conjugating enzyme]-L-cysteine + N(6)-ubiquitinyl-[acceptor protein]-L-lysine.</text>
        <dbReference type="EC" id="2.3.2.27"/>
    </reaction>
</comment>
<evidence type="ECO:0000256" key="12">
    <source>
        <dbReference type="PROSITE-ProRule" id="PRU00175"/>
    </source>
</evidence>
<evidence type="ECO:0000256" key="14">
    <source>
        <dbReference type="SAM" id="Phobius"/>
    </source>
</evidence>
<protein>
    <recommendedName>
        <fullName evidence="3">RING-type E3 ubiquitin transferase</fullName>
        <ecNumber evidence="3">2.3.2.27</ecNumber>
    </recommendedName>
</protein>
<dbReference type="EMBL" id="JAAWWB010000015">
    <property type="protein sequence ID" value="KAG6765974.1"/>
    <property type="molecule type" value="Genomic_DNA"/>
</dbReference>
<dbReference type="PANTHER" id="PTHR45977">
    <property type="entry name" value="TARGET OF ERK KINASE MPK-1"/>
    <property type="match status" value="1"/>
</dbReference>
<dbReference type="Pfam" id="PF13639">
    <property type="entry name" value="zf-RING_2"/>
    <property type="match status" value="1"/>
</dbReference>
<keyword evidence="8" id="KW-0833">Ubl conjugation pathway</keyword>
<evidence type="ECO:0000256" key="11">
    <source>
        <dbReference type="ARBA" id="ARBA00023136"/>
    </source>
</evidence>
<dbReference type="GO" id="GO:0008270">
    <property type="term" value="F:zinc ion binding"/>
    <property type="evidence" value="ECO:0007669"/>
    <property type="project" value="UniProtKB-KW"/>
</dbReference>
<feature type="transmembrane region" description="Helical" evidence="14">
    <location>
        <begin position="187"/>
        <end position="216"/>
    </location>
</feature>
<comment type="subcellular location">
    <subcellularLocation>
        <location evidence="2">Membrane</location>
        <topology evidence="2">Multi-pass membrane protein</topology>
    </subcellularLocation>
</comment>
<comment type="caution">
    <text evidence="16">The sequence shown here is derived from an EMBL/GenBank/DDBJ whole genome shotgun (WGS) entry which is preliminary data.</text>
</comment>
<accession>A0A8X7ZA45</accession>
<dbReference type="SMART" id="SM00184">
    <property type="entry name" value="RING"/>
    <property type="match status" value="1"/>
</dbReference>
<evidence type="ECO:0000256" key="1">
    <source>
        <dbReference type="ARBA" id="ARBA00000900"/>
    </source>
</evidence>
<feature type="transmembrane region" description="Helical" evidence="14">
    <location>
        <begin position="67"/>
        <end position="86"/>
    </location>
</feature>
<reference evidence="16" key="1">
    <citation type="journal article" date="2020" name="bioRxiv">
        <title>Hybrid origin of Populus tomentosa Carr. identified through genome sequencing and phylogenomic analysis.</title>
        <authorList>
            <person name="An X."/>
            <person name="Gao K."/>
            <person name="Chen Z."/>
            <person name="Li J."/>
            <person name="Yang X."/>
            <person name="Yang X."/>
            <person name="Zhou J."/>
            <person name="Guo T."/>
            <person name="Zhao T."/>
            <person name="Huang S."/>
            <person name="Miao D."/>
            <person name="Khan W.U."/>
            <person name="Rao P."/>
            <person name="Ye M."/>
            <person name="Lei B."/>
            <person name="Liao W."/>
            <person name="Wang J."/>
            <person name="Ji L."/>
            <person name="Li Y."/>
            <person name="Guo B."/>
            <person name="Mustafa N.S."/>
            <person name="Li S."/>
            <person name="Yun Q."/>
            <person name="Keller S.R."/>
            <person name="Mao J."/>
            <person name="Zhang R."/>
            <person name="Strauss S.H."/>
        </authorList>
    </citation>
    <scope>NUCLEOTIDE SEQUENCE</scope>
    <source>
        <strain evidence="16">GM15</strain>
        <tissue evidence="16">Leaf</tissue>
    </source>
</reference>
<dbReference type="GO" id="GO:0006511">
    <property type="term" value="P:ubiquitin-dependent protein catabolic process"/>
    <property type="evidence" value="ECO:0007669"/>
    <property type="project" value="TreeGrafter"/>
</dbReference>
<evidence type="ECO:0000256" key="7">
    <source>
        <dbReference type="ARBA" id="ARBA00022771"/>
    </source>
</evidence>
<feature type="region of interest" description="Disordered" evidence="13">
    <location>
        <begin position="128"/>
        <end position="153"/>
    </location>
</feature>
<dbReference type="GO" id="GO:0016567">
    <property type="term" value="P:protein ubiquitination"/>
    <property type="evidence" value="ECO:0007669"/>
    <property type="project" value="TreeGrafter"/>
</dbReference>
<evidence type="ECO:0000256" key="10">
    <source>
        <dbReference type="ARBA" id="ARBA00022989"/>
    </source>
</evidence>
<keyword evidence="17" id="KW-1185">Reference proteome</keyword>
<dbReference type="GO" id="GO:0061630">
    <property type="term" value="F:ubiquitin protein ligase activity"/>
    <property type="evidence" value="ECO:0007669"/>
    <property type="project" value="UniProtKB-EC"/>
</dbReference>
<dbReference type="AlphaFoldDB" id="A0A8X7ZA45"/>
<proteinExistence type="predicted"/>
<dbReference type="Proteomes" id="UP000886885">
    <property type="component" value="Chromosome 8A"/>
</dbReference>
<keyword evidence="6" id="KW-0479">Metal-binding</keyword>
<evidence type="ECO:0000313" key="16">
    <source>
        <dbReference type="EMBL" id="KAG6765974.1"/>
    </source>
</evidence>
<dbReference type="CDD" id="cd16454">
    <property type="entry name" value="RING-H2_PA-TM-RING"/>
    <property type="match status" value="1"/>
</dbReference>
<evidence type="ECO:0000256" key="9">
    <source>
        <dbReference type="ARBA" id="ARBA00022833"/>
    </source>
</evidence>
<evidence type="ECO:0000313" key="17">
    <source>
        <dbReference type="Proteomes" id="UP000886885"/>
    </source>
</evidence>
<keyword evidence="5 14" id="KW-0812">Transmembrane</keyword>